<proteinExistence type="predicted"/>
<name>A0AB39CE64_9VIRU</name>
<sequence>MSRNQSTALMRPLTVTEALKRDDVPLYVMNRTKPAGNINLTVKGDDETLQSIVIPKTFVPIDMTLFAPRKNLLLNKHFRQLCQLGEIAIAHPDDAEAAIQASPKAKQEIQRVLQMNASDKESNVPEMLEMRTDIAPPVSPQAPVQNEESYNPTPFVAGIVNRALNEGEDMADLMDDISMRRDELNFDDLNYIANNVEDVTLKQFIADLL</sequence>
<evidence type="ECO:0000313" key="1">
    <source>
        <dbReference type="EMBL" id="XDJ15153.1"/>
    </source>
</evidence>
<reference evidence="1" key="1">
    <citation type="submission" date="2024-07" db="EMBL/GenBank/DDBJ databases">
        <authorList>
            <person name="Bringhurst R.M."/>
            <person name="Homer T.E."/>
        </authorList>
    </citation>
    <scope>NUCLEOTIDE SEQUENCE</scope>
</reference>
<protein>
    <submittedName>
        <fullName evidence="1">Uncharacterized protein</fullName>
    </submittedName>
</protein>
<accession>A0AB39CE64</accession>
<dbReference type="EMBL" id="PQ015379">
    <property type="protein sequence ID" value="XDJ15153.1"/>
    <property type="molecule type" value="Genomic_DNA"/>
</dbReference>
<organism evidence="1">
    <name type="scientific">Pseudomonas phage HRDY3</name>
    <dbReference type="NCBI Taxonomy" id="3236930"/>
    <lineage>
        <taxon>Viruses</taxon>
    </lineage>
</organism>